<dbReference type="InterPro" id="IPR001054">
    <property type="entry name" value="A/G_cyclase"/>
</dbReference>
<dbReference type="SUPFAM" id="SSF55073">
    <property type="entry name" value="Nucleotide cyclase"/>
    <property type="match status" value="1"/>
</dbReference>
<comment type="caution">
    <text evidence="3">The sequence shown here is derived from an EMBL/GenBank/DDBJ whole genome shotgun (WGS) entry which is preliminary data.</text>
</comment>
<dbReference type="InterPro" id="IPR029787">
    <property type="entry name" value="Nucleotide_cyclase"/>
</dbReference>
<dbReference type="SMART" id="SM00044">
    <property type="entry name" value="CYCc"/>
    <property type="match status" value="1"/>
</dbReference>
<dbReference type="EMBL" id="JBHMDO010000047">
    <property type="protein sequence ID" value="MFB9330219.1"/>
    <property type="molecule type" value="Genomic_DNA"/>
</dbReference>
<evidence type="ECO:0000313" key="4">
    <source>
        <dbReference type="Proteomes" id="UP001589747"/>
    </source>
</evidence>
<dbReference type="Pfam" id="PF00211">
    <property type="entry name" value="Guanylate_cyc"/>
    <property type="match status" value="1"/>
</dbReference>
<gene>
    <name evidence="3" type="ORF">ACFFSY_30105</name>
</gene>
<dbReference type="RefSeq" id="WP_377501209.1">
    <property type="nucleotide sequence ID" value="NZ_JBHMDO010000047.1"/>
</dbReference>
<dbReference type="Proteomes" id="UP001589747">
    <property type="component" value="Unassembled WGS sequence"/>
</dbReference>
<dbReference type="Pfam" id="PF19363">
    <property type="entry name" value="DUF5939"/>
    <property type="match status" value="1"/>
</dbReference>
<dbReference type="Gene3D" id="3.30.70.1230">
    <property type="entry name" value="Nucleotide cyclase"/>
    <property type="match status" value="1"/>
</dbReference>
<proteinExistence type="inferred from homology"/>
<reference evidence="3 4" key="1">
    <citation type="submission" date="2024-09" db="EMBL/GenBank/DDBJ databases">
        <authorList>
            <person name="Sun Q."/>
            <person name="Mori K."/>
        </authorList>
    </citation>
    <scope>NUCLEOTIDE SEQUENCE [LARGE SCALE GENOMIC DNA]</scope>
    <source>
        <strain evidence="3 4">TISTR 2452</strain>
    </source>
</reference>
<evidence type="ECO:0000259" key="2">
    <source>
        <dbReference type="PROSITE" id="PS50125"/>
    </source>
</evidence>
<sequence>MPNNNRKPEMRLQMERTFDLAPERIWELLSNNNRLNRAIGLDPVYKGVAAAGSISRSMTSTAAKVWPMQWEEYPFEWEQGRWYEVFRDYSRGPMRMFRSGIELTEEDGRTKLRLYSNVRAASRALLPLIRRIAVSSMKKTFAYVDQAIDAASSELALAIRHLPVMAKNSAADKAKLSILANRLVEQGCDIELVRLLQATLEEGGDEEIAEMQPFRLADSWGMERGEVLKLLLRATQIGMLNLEWRLICPNCRVADTGASVLAELPGSYHCDWCGVDYDAVFDRYVELCFSAHREIRDVKRSIYCVGSPAFSPHIRTQRLLRAGESVTLDVPHDEGWRLRVLRGNEKLRLLRNRAAFDSTYNGRAETISPESSILCGDASLLSSVHPGSSMLTIELDAQGWKSEAVVVLPGQELHIHSRRDKDVMIVLEREAWGDSVATAAHVTLFPEFRTLFASDVLAPGQQVGIQSLTVLFTDLCGSTAYYEQVGDAEAYGYVREMFDFLDRTVQAHRGAVVKTIGDAVMAVFDRPEEGVLAALHIQEHWPAANGLRLRVGLHHGPAVTVGMNGRNDYFGRTVNLASRIQASGNPGEIVLASDMANLVGDQIAHKRQTPFTTALKGVEELAHLVRIGG</sequence>
<dbReference type="PROSITE" id="PS50125">
    <property type="entry name" value="GUANYLATE_CYCLASE_2"/>
    <property type="match status" value="1"/>
</dbReference>
<dbReference type="InterPro" id="IPR045983">
    <property type="entry name" value="GUC-dom-containing_N"/>
</dbReference>
<dbReference type="PANTHER" id="PTHR43081:SF19">
    <property type="entry name" value="PH-SENSITIVE ADENYLATE CYCLASE RV1264"/>
    <property type="match status" value="1"/>
</dbReference>
<dbReference type="InterPro" id="IPR050697">
    <property type="entry name" value="Adenylyl/Guanylyl_Cyclase_3/4"/>
</dbReference>
<organism evidence="3 4">
    <name type="scientific">Paenibacillus aurantiacus</name>
    <dbReference type="NCBI Taxonomy" id="1936118"/>
    <lineage>
        <taxon>Bacteria</taxon>
        <taxon>Bacillati</taxon>
        <taxon>Bacillota</taxon>
        <taxon>Bacilli</taxon>
        <taxon>Bacillales</taxon>
        <taxon>Paenibacillaceae</taxon>
        <taxon>Paenibacillus</taxon>
    </lineage>
</organism>
<dbReference type="SUPFAM" id="SSF55961">
    <property type="entry name" value="Bet v1-like"/>
    <property type="match status" value="1"/>
</dbReference>
<evidence type="ECO:0000313" key="3">
    <source>
        <dbReference type="EMBL" id="MFB9330219.1"/>
    </source>
</evidence>
<feature type="domain" description="Guanylate cyclase" evidence="2">
    <location>
        <begin position="469"/>
        <end position="581"/>
    </location>
</feature>
<dbReference type="CDD" id="cd07302">
    <property type="entry name" value="CHD"/>
    <property type="match status" value="1"/>
</dbReference>
<evidence type="ECO:0000256" key="1">
    <source>
        <dbReference type="ARBA" id="ARBA00005381"/>
    </source>
</evidence>
<dbReference type="PANTHER" id="PTHR43081">
    <property type="entry name" value="ADENYLATE CYCLASE, TERMINAL-DIFFERENTIATION SPECIFIC-RELATED"/>
    <property type="match status" value="1"/>
</dbReference>
<name>A0ABV5KYB1_9BACL</name>
<accession>A0ABV5KYB1</accession>
<comment type="similarity">
    <text evidence="1">Belongs to the adenylyl cyclase class-3 family.</text>
</comment>
<keyword evidence="4" id="KW-1185">Reference proteome</keyword>
<protein>
    <submittedName>
        <fullName evidence="3">Adenylate/guanylate cyclase domain-containing protein</fullName>
    </submittedName>
</protein>